<protein>
    <recommendedName>
        <fullName evidence="11">RNA-binding domain-containing protein</fullName>
    </recommendedName>
</protein>
<dbReference type="OrthoDB" id="448399at2759"/>
<evidence type="ECO:0000259" key="7">
    <source>
        <dbReference type="PROSITE" id="PS50102"/>
    </source>
</evidence>
<sequence>MEGPPGEDSPSAAAVTQLPPPPLSSTATATATSTSVPTSIAPSQTGASIPHYIVCLGLTTTCDESHANPAPPLVPRDRAELVELSFVVVATRAAADVVPGAPMMLHWSQLFVRPLFTPWTQFGARLSGFSPDVVNAAPHSLASAIHELDTFVQTYFVNQNKSFAFVTHGEYDLRYHLQREAKEKGLVLPSYFSVFFDIASQVRLCSEGLAYTNDEYAPPGTANPSLQTTSTVAPIIPHNMSLVSLCHQVGIQHEGRLNCGIDNAVMLAKICIAVLNASATWIPSSVAHATTPPAGYLIKKEVPFTNPTNVSSLLLEFYSSESRIVYITGISYNTTVVDIQTWLRQGQLSAGQLWMLKNNEGRPEGAGYIVFNSHADAHSCFVNLNGRAMDGRAVQVGPATEKEFDLTRPFRSPFPTVHEMQSVNTPAPDTKPGDWFCSTCQFHNFANRVLCKQCNNPQRSSSSSPFAKPAVVVAPTGMKPGDWICGGCRFQNFQSRQECMKCRGPRPGVVNGSSGGSPNPAVPVGVGSNFKPGDWMCGGCHKHNFASRTVCMQCGKPNENGAGGSVGVGGAGVVGVGGGVVGAGGGGVGAWRATDRPGDWTCPNPSCRYHNYASRFECFRCGTRKG</sequence>
<reference evidence="9 10" key="1">
    <citation type="submission" date="2016-07" db="EMBL/GenBank/DDBJ databases">
        <title>Pervasive Adenine N6-methylation of Active Genes in Fungi.</title>
        <authorList>
            <consortium name="DOE Joint Genome Institute"/>
            <person name="Mondo S.J."/>
            <person name="Dannebaum R.O."/>
            <person name="Kuo R.C."/>
            <person name="Labutti K."/>
            <person name="Haridas S."/>
            <person name="Kuo A."/>
            <person name="Salamov A."/>
            <person name="Ahrendt S.R."/>
            <person name="Lipzen A."/>
            <person name="Sullivan W."/>
            <person name="Andreopoulos W.B."/>
            <person name="Clum A."/>
            <person name="Lindquist E."/>
            <person name="Daum C."/>
            <person name="Ramamoorthy G.K."/>
            <person name="Gryganskyi A."/>
            <person name="Culley D."/>
            <person name="Magnuson J.K."/>
            <person name="James T.Y."/>
            <person name="O'Malley M.A."/>
            <person name="Stajich J.E."/>
            <person name="Spatafora J.W."/>
            <person name="Visel A."/>
            <person name="Grigoriev I.V."/>
        </authorList>
    </citation>
    <scope>NUCLEOTIDE SEQUENCE [LARGE SCALE GENOMIC DNA]</scope>
    <source>
        <strain evidence="9 10">JEL800</strain>
    </source>
</reference>
<keyword evidence="4" id="KW-0694">RNA-binding</keyword>
<feature type="domain" description="RanBP2-type" evidence="8">
    <location>
        <begin position="479"/>
        <end position="508"/>
    </location>
</feature>
<gene>
    <name evidence="9" type="ORF">BCR33DRAFT_586558</name>
</gene>
<keyword evidence="3" id="KW-0862">Zinc</keyword>
<dbReference type="PROSITE" id="PS01358">
    <property type="entry name" value="ZF_RANBP2_1"/>
    <property type="match status" value="4"/>
</dbReference>
<feature type="domain" description="RanBP2-type" evidence="8">
    <location>
        <begin position="596"/>
        <end position="626"/>
    </location>
</feature>
<dbReference type="Gene3D" id="3.30.70.330">
    <property type="match status" value="1"/>
</dbReference>
<dbReference type="GO" id="GO:0003729">
    <property type="term" value="F:mRNA binding"/>
    <property type="evidence" value="ECO:0007669"/>
    <property type="project" value="TreeGrafter"/>
</dbReference>
<feature type="domain" description="RanBP2-type" evidence="8">
    <location>
        <begin position="431"/>
        <end position="460"/>
    </location>
</feature>
<dbReference type="PROSITE" id="PS50199">
    <property type="entry name" value="ZF_RANBP2_2"/>
    <property type="match status" value="4"/>
</dbReference>
<dbReference type="InterPro" id="IPR036443">
    <property type="entry name" value="Znf_RanBP2_sf"/>
</dbReference>
<dbReference type="Pfam" id="PF00076">
    <property type="entry name" value="RRM_1"/>
    <property type="match status" value="1"/>
</dbReference>
<dbReference type="InterPro" id="IPR035979">
    <property type="entry name" value="RBD_domain_sf"/>
</dbReference>
<evidence type="ECO:0000259" key="8">
    <source>
        <dbReference type="PROSITE" id="PS50199"/>
    </source>
</evidence>
<dbReference type="SUPFAM" id="SSF54928">
    <property type="entry name" value="RNA-binding domain, RBD"/>
    <property type="match status" value="1"/>
</dbReference>
<comment type="caution">
    <text evidence="9">The sequence shown here is derived from an EMBL/GenBank/DDBJ whole genome shotgun (WGS) entry which is preliminary data.</text>
</comment>
<feature type="domain" description="RanBP2-type" evidence="8">
    <location>
        <begin position="531"/>
        <end position="560"/>
    </location>
</feature>
<evidence type="ECO:0000256" key="1">
    <source>
        <dbReference type="ARBA" id="ARBA00022723"/>
    </source>
</evidence>
<evidence type="ECO:0000256" key="4">
    <source>
        <dbReference type="PROSITE-ProRule" id="PRU00176"/>
    </source>
</evidence>
<name>A0A1Y2CRX0_9FUNG</name>
<evidence type="ECO:0008006" key="11">
    <source>
        <dbReference type="Google" id="ProtNLM"/>
    </source>
</evidence>
<dbReference type="PROSITE" id="PS50102">
    <property type="entry name" value="RRM"/>
    <property type="match status" value="1"/>
</dbReference>
<feature type="domain" description="RRM" evidence="7">
    <location>
        <begin position="323"/>
        <end position="401"/>
    </location>
</feature>
<dbReference type="Proteomes" id="UP000193642">
    <property type="component" value="Unassembled WGS sequence"/>
</dbReference>
<feature type="region of interest" description="Disordered" evidence="6">
    <location>
        <begin position="1"/>
        <end position="42"/>
    </location>
</feature>
<evidence type="ECO:0000313" key="9">
    <source>
        <dbReference type="EMBL" id="ORY49594.1"/>
    </source>
</evidence>
<keyword evidence="1" id="KW-0479">Metal-binding</keyword>
<dbReference type="SMART" id="SM00547">
    <property type="entry name" value="ZnF_RBZ"/>
    <property type="match status" value="4"/>
</dbReference>
<evidence type="ECO:0000256" key="2">
    <source>
        <dbReference type="ARBA" id="ARBA00022771"/>
    </source>
</evidence>
<dbReference type="SMART" id="SM00360">
    <property type="entry name" value="RRM"/>
    <property type="match status" value="1"/>
</dbReference>
<organism evidence="9 10">
    <name type="scientific">Rhizoclosmatium globosum</name>
    <dbReference type="NCBI Taxonomy" id="329046"/>
    <lineage>
        <taxon>Eukaryota</taxon>
        <taxon>Fungi</taxon>
        <taxon>Fungi incertae sedis</taxon>
        <taxon>Chytridiomycota</taxon>
        <taxon>Chytridiomycota incertae sedis</taxon>
        <taxon>Chytridiomycetes</taxon>
        <taxon>Chytridiales</taxon>
        <taxon>Chytriomycetaceae</taxon>
        <taxon>Rhizoclosmatium</taxon>
    </lineage>
</organism>
<dbReference type="EMBL" id="MCGO01000009">
    <property type="protein sequence ID" value="ORY49594.1"/>
    <property type="molecule type" value="Genomic_DNA"/>
</dbReference>
<dbReference type="InterPro" id="IPR000504">
    <property type="entry name" value="RRM_dom"/>
</dbReference>
<dbReference type="InterPro" id="IPR012677">
    <property type="entry name" value="Nucleotide-bd_a/b_plait_sf"/>
</dbReference>
<evidence type="ECO:0000256" key="5">
    <source>
        <dbReference type="PROSITE-ProRule" id="PRU00322"/>
    </source>
</evidence>
<dbReference type="AlphaFoldDB" id="A0A1Y2CRX0"/>
<dbReference type="Gene3D" id="3.30.420.10">
    <property type="entry name" value="Ribonuclease H-like superfamily/Ribonuclease H"/>
    <property type="match status" value="1"/>
</dbReference>
<dbReference type="InterPro" id="IPR001876">
    <property type="entry name" value="Znf_RanBP2"/>
</dbReference>
<dbReference type="SUPFAM" id="SSF90209">
    <property type="entry name" value="Ran binding protein zinc finger-like"/>
    <property type="match status" value="4"/>
</dbReference>
<dbReference type="PANTHER" id="PTHR23111:SF40">
    <property type="entry name" value="RNA-BINDING PROTEIN INVOLVED IN HETEROCHROMATIN ASSEMBLY-RELATED"/>
    <property type="match status" value="1"/>
</dbReference>
<feature type="compositionally biased region" description="Low complexity" evidence="6">
    <location>
        <begin position="24"/>
        <end position="42"/>
    </location>
</feature>
<dbReference type="InterPro" id="IPR012337">
    <property type="entry name" value="RNaseH-like_sf"/>
</dbReference>
<dbReference type="STRING" id="329046.A0A1Y2CRX0"/>
<dbReference type="Pfam" id="PF00641">
    <property type="entry name" value="Zn_ribbon_RanBP"/>
    <property type="match status" value="4"/>
</dbReference>
<evidence type="ECO:0000256" key="3">
    <source>
        <dbReference type="ARBA" id="ARBA00022833"/>
    </source>
</evidence>
<dbReference type="PANTHER" id="PTHR23111">
    <property type="entry name" value="ZINC FINGER PROTEIN"/>
    <property type="match status" value="1"/>
</dbReference>
<dbReference type="Gene3D" id="4.10.1060.10">
    <property type="entry name" value="Zinc finger, RanBP2-type"/>
    <property type="match status" value="4"/>
</dbReference>
<evidence type="ECO:0000313" key="10">
    <source>
        <dbReference type="Proteomes" id="UP000193642"/>
    </source>
</evidence>
<evidence type="ECO:0000256" key="6">
    <source>
        <dbReference type="SAM" id="MobiDB-lite"/>
    </source>
</evidence>
<dbReference type="GO" id="GO:0008270">
    <property type="term" value="F:zinc ion binding"/>
    <property type="evidence" value="ECO:0007669"/>
    <property type="project" value="UniProtKB-KW"/>
</dbReference>
<keyword evidence="2 5" id="KW-0863">Zinc-finger</keyword>
<keyword evidence="10" id="KW-1185">Reference proteome</keyword>
<proteinExistence type="predicted"/>
<accession>A0A1Y2CRX0</accession>
<dbReference type="SUPFAM" id="SSF53098">
    <property type="entry name" value="Ribonuclease H-like"/>
    <property type="match status" value="1"/>
</dbReference>
<dbReference type="InterPro" id="IPR036397">
    <property type="entry name" value="RNaseH_sf"/>
</dbReference>